<proteinExistence type="predicted"/>
<dbReference type="Gene3D" id="3.30.70.270">
    <property type="match status" value="1"/>
</dbReference>
<dbReference type="Proteomes" id="UP000593719">
    <property type="component" value="Chromosome"/>
</dbReference>
<evidence type="ECO:0000313" key="4">
    <source>
        <dbReference type="EMBL" id="QOP42749.1"/>
    </source>
</evidence>
<dbReference type="NCBIfam" id="TIGR00254">
    <property type="entry name" value="GGDEF"/>
    <property type="match status" value="1"/>
</dbReference>
<dbReference type="Pfam" id="PF00563">
    <property type="entry name" value="EAL"/>
    <property type="match status" value="1"/>
</dbReference>
<dbReference type="InterPro" id="IPR043128">
    <property type="entry name" value="Rev_trsase/Diguanyl_cyclase"/>
</dbReference>
<evidence type="ECO:0000313" key="5">
    <source>
        <dbReference type="Proteomes" id="UP000593719"/>
    </source>
</evidence>
<dbReference type="PANTHER" id="PTHR33121:SF79">
    <property type="entry name" value="CYCLIC DI-GMP PHOSPHODIESTERASE PDED-RELATED"/>
    <property type="match status" value="1"/>
</dbReference>
<sequence>MKNLAKIYFFIFILIAVGIGYLYFSLQHTTQKLSANVNRLFIQQADEFAKNISREIIQQLPQDENFFDALFEGEYLREELEREISLIATGTYKYVFVLYRDETGTYRYLLDGSKKEKGEFGEKLHVNKKIWDQVWKNACSHVFYHKQLETLWVTYLYPVVIHGKTQAIIAIDFSNNIEKQIHAALLPLKTILFSIFAAIFFMFIVILLQLYFTYKTKRENLTDPLTGAYNRNYLREFLNNVQIENYKILMVDIDHFKQVNDTYGHQTGDKILQEVAKIIKNTIRDEDRLIRFGGEEFIIFIKKSSGLASECKVAQRIRENIAATNFHYNNQDLRITASIGVTCRPQTFKTVSDAIKHADEMLYVAKRDGRNQVVLDVTDTQKETGKQKLIPVYEVQEAIEEGRVVCYYQPIFHIKSRKIHKYEALVRIQNRDGSITPPMEFLPVVMHTNIYNLLTKTILGIVFEKIKENRVSISINLNFSDIIDKNIFSLILNELEQNKEYAHWLIIELLEYEPLDNSSEIFVKNLRMMKACGVKIAIDDFGSGFANYTLFQSLPIDIVKIDASIIKNIDKSNISKSITKSILTLTNALSIETVAEFVHSQSVLKTLEDMDVDYAQGYYLGKPEATISSFE</sequence>
<dbReference type="RefSeq" id="WP_193151084.1">
    <property type="nucleotide sequence ID" value="NZ_CP041235.1"/>
</dbReference>
<dbReference type="AlphaFoldDB" id="A0A7M1AZ18"/>
<dbReference type="InterPro" id="IPR001633">
    <property type="entry name" value="EAL_dom"/>
</dbReference>
<dbReference type="SUPFAM" id="SSF55073">
    <property type="entry name" value="Nucleotide cyclase"/>
    <property type="match status" value="1"/>
</dbReference>
<dbReference type="CDD" id="cd01949">
    <property type="entry name" value="GGDEF"/>
    <property type="match status" value="1"/>
</dbReference>
<gene>
    <name evidence="4" type="ORF">FJR45_01785</name>
</gene>
<dbReference type="SMART" id="SM00267">
    <property type="entry name" value="GGDEF"/>
    <property type="match status" value="1"/>
</dbReference>
<dbReference type="SUPFAM" id="SSF141868">
    <property type="entry name" value="EAL domain-like"/>
    <property type="match status" value="1"/>
</dbReference>
<dbReference type="InterPro" id="IPR000160">
    <property type="entry name" value="GGDEF_dom"/>
</dbReference>
<keyword evidence="1" id="KW-0812">Transmembrane</keyword>
<dbReference type="GO" id="GO:0071111">
    <property type="term" value="F:cyclic-guanylate-specific phosphodiesterase activity"/>
    <property type="evidence" value="ECO:0007669"/>
    <property type="project" value="InterPro"/>
</dbReference>
<dbReference type="InterPro" id="IPR029787">
    <property type="entry name" value="Nucleotide_cyclase"/>
</dbReference>
<dbReference type="InterPro" id="IPR050706">
    <property type="entry name" value="Cyclic-di-GMP_PDE-like"/>
</dbReference>
<evidence type="ECO:0000256" key="1">
    <source>
        <dbReference type="SAM" id="Phobius"/>
    </source>
</evidence>
<dbReference type="CDD" id="cd01948">
    <property type="entry name" value="EAL"/>
    <property type="match status" value="1"/>
</dbReference>
<name>A0A7M1AZ18_9BACT</name>
<dbReference type="EMBL" id="CP041235">
    <property type="protein sequence ID" value="QOP42749.1"/>
    <property type="molecule type" value="Genomic_DNA"/>
</dbReference>
<reference evidence="4 5" key="1">
    <citation type="submission" date="2019-06" db="EMBL/GenBank/DDBJ databases">
        <title>Sulfurimonas gotlandica sp. nov., a chemoautotrophic and psychrotolerant epsilonproteobacterium isolated from a pelagic redoxcline, and an emended description of the genus Sulfurimonas.</title>
        <authorList>
            <person name="Wang S."/>
            <person name="Jiang L."/>
            <person name="Shao Z."/>
        </authorList>
    </citation>
    <scope>NUCLEOTIDE SEQUENCE [LARGE SCALE GENOMIC DNA]</scope>
    <source>
        <strain evidence="4 5">S2-6</strain>
    </source>
</reference>
<feature type="domain" description="GGDEF" evidence="3">
    <location>
        <begin position="244"/>
        <end position="378"/>
    </location>
</feature>
<keyword evidence="5" id="KW-1185">Reference proteome</keyword>
<organism evidence="4 5">
    <name type="scientific">Sulfurimonas sediminis</name>
    <dbReference type="NCBI Taxonomy" id="2590020"/>
    <lineage>
        <taxon>Bacteria</taxon>
        <taxon>Pseudomonadati</taxon>
        <taxon>Campylobacterota</taxon>
        <taxon>Epsilonproteobacteria</taxon>
        <taxon>Campylobacterales</taxon>
        <taxon>Sulfurimonadaceae</taxon>
        <taxon>Sulfurimonas</taxon>
    </lineage>
</organism>
<dbReference type="PROSITE" id="PS50887">
    <property type="entry name" value="GGDEF"/>
    <property type="match status" value="1"/>
</dbReference>
<keyword evidence="1" id="KW-1133">Transmembrane helix</keyword>
<dbReference type="KEGG" id="ssei:FJR45_01785"/>
<evidence type="ECO:0000259" key="2">
    <source>
        <dbReference type="PROSITE" id="PS50883"/>
    </source>
</evidence>
<accession>A0A7M1AZ18</accession>
<dbReference type="Gene3D" id="3.20.20.450">
    <property type="entry name" value="EAL domain"/>
    <property type="match status" value="1"/>
</dbReference>
<feature type="transmembrane region" description="Helical" evidence="1">
    <location>
        <begin position="191"/>
        <end position="212"/>
    </location>
</feature>
<dbReference type="InterPro" id="IPR035919">
    <property type="entry name" value="EAL_sf"/>
</dbReference>
<feature type="domain" description="EAL" evidence="2">
    <location>
        <begin position="388"/>
        <end position="631"/>
    </location>
</feature>
<feature type="transmembrane region" description="Helical" evidence="1">
    <location>
        <begin position="6"/>
        <end position="24"/>
    </location>
</feature>
<dbReference type="SMART" id="SM00052">
    <property type="entry name" value="EAL"/>
    <property type="match status" value="1"/>
</dbReference>
<dbReference type="Pfam" id="PF00990">
    <property type="entry name" value="GGDEF"/>
    <property type="match status" value="1"/>
</dbReference>
<keyword evidence="1" id="KW-0472">Membrane</keyword>
<dbReference type="PROSITE" id="PS50883">
    <property type="entry name" value="EAL"/>
    <property type="match status" value="1"/>
</dbReference>
<dbReference type="FunFam" id="3.30.70.270:FF:000001">
    <property type="entry name" value="Diguanylate cyclase domain protein"/>
    <property type="match status" value="1"/>
</dbReference>
<dbReference type="PANTHER" id="PTHR33121">
    <property type="entry name" value="CYCLIC DI-GMP PHOSPHODIESTERASE PDEF"/>
    <property type="match status" value="1"/>
</dbReference>
<protein>
    <submittedName>
        <fullName evidence="4">Bifunctional diguanylate cyclase/phosphodiesterase</fullName>
    </submittedName>
</protein>
<evidence type="ECO:0000259" key="3">
    <source>
        <dbReference type="PROSITE" id="PS50887"/>
    </source>
</evidence>